<dbReference type="SMART" id="SM00387">
    <property type="entry name" value="HATPase_c"/>
    <property type="match status" value="1"/>
</dbReference>
<dbReference type="InterPro" id="IPR003661">
    <property type="entry name" value="HisK_dim/P_dom"/>
</dbReference>
<dbReference type="PROSITE" id="PS50109">
    <property type="entry name" value="HIS_KIN"/>
    <property type="match status" value="1"/>
</dbReference>
<dbReference type="Gene3D" id="3.30.450.40">
    <property type="match status" value="1"/>
</dbReference>
<evidence type="ECO:0000256" key="6">
    <source>
        <dbReference type="ARBA" id="ARBA00022777"/>
    </source>
</evidence>
<evidence type="ECO:0000256" key="5">
    <source>
        <dbReference type="ARBA" id="ARBA00022679"/>
    </source>
</evidence>
<dbReference type="SUPFAM" id="SSF55781">
    <property type="entry name" value="GAF domain-like"/>
    <property type="match status" value="1"/>
</dbReference>
<evidence type="ECO:0000256" key="2">
    <source>
        <dbReference type="ARBA" id="ARBA00004236"/>
    </source>
</evidence>
<feature type="region of interest" description="Disordered" evidence="9">
    <location>
        <begin position="569"/>
        <end position="588"/>
    </location>
</feature>
<dbReference type="CDD" id="cd16936">
    <property type="entry name" value="HATPase_RsbW-like"/>
    <property type="match status" value="1"/>
</dbReference>
<keyword evidence="15" id="KW-1185">Reference proteome</keyword>
<dbReference type="EMBL" id="BAABIB010000108">
    <property type="protein sequence ID" value="GAA4657615.1"/>
    <property type="molecule type" value="Genomic_DNA"/>
</dbReference>
<evidence type="ECO:0000259" key="12">
    <source>
        <dbReference type="PROSITE" id="PS50112"/>
    </source>
</evidence>
<dbReference type="CDD" id="cd00130">
    <property type="entry name" value="PAS"/>
    <property type="match status" value="1"/>
</dbReference>
<gene>
    <name evidence="14" type="ORF">GCM10023214_56120</name>
</gene>
<evidence type="ECO:0000313" key="14">
    <source>
        <dbReference type="EMBL" id="GAA4657615.1"/>
    </source>
</evidence>
<keyword evidence="6" id="KW-0418">Kinase</keyword>
<evidence type="ECO:0000256" key="4">
    <source>
        <dbReference type="ARBA" id="ARBA00022553"/>
    </source>
</evidence>
<keyword evidence="7" id="KW-0902">Two-component regulatory system</keyword>
<organism evidence="14 15">
    <name type="scientific">Amycolatopsis dongchuanensis</name>
    <dbReference type="NCBI Taxonomy" id="1070866"/>
    <lineage>
        <taxon>Bacteria</taxon>
        <taxon>Bacillati</taxon>
        <taxon>Actinomycetota</taxon>
        <taxon>Actinomycetes</taxon>
        <taxon>Pseudonocardiales</taxon>
        <taxon>Pseudonocardiaceae</taxon>
        <taxon>Amycolatopsis</taxon>
    </lineage>
</organism>
<comment type="catalytic activity">
    <reaction evidence="1">
        <text>ATP + protein L-histidine = ADP + protein N-phospho-L-histidine.</text>
        <dbReference type="EC" id="2.7.13.3"/>
    </reaction>
</comment>
<dbReference type="PROSITE" id="PS50113">
    <property type="entry name" value="PAC"/>
    <property type="match status" value="1"/>
</dbReference>
<dbReference type="Gene3D" id="3.30.565.10">
    <property type="entry name" value="Histidine kinase-like ATPase, C-terminal domain"/>
    <property type="match status" value="2"/>
</dbReference>
<dbReference type="InterPro" id="IPR011006">
    <property type="entry name" value="CheY-like_superfamily"/>
</dbReference>
<dbReference type="Pfam" id="PF02518">
    <property type="entry name" value="HATPase_c"/>
    <property type="match status" value="1"/>
</dbReference>
<dbReference type="Gene3D" id="3.60.40.10">
    <property type="entry name" value="PPM-type phosphatase domain"/>
    <property type="match status" value="1"/>
</dbReference>
<reference evidence="15" key="1">
    <citation type="journal article" date="2019" name="Int. J. Syst. Evol. Microbiol.">
        <title>The Global Catalogue of Microorganisms (GCM) 10K type strain sequencing project: providing services to taxonomists for standard genome sequencing and annotation.</title>
        <authorList>
            <consortium name="The Broad Institute Genomics Platform"/>
            <consortium name="The Broad Institute Genome Sequencing Center for Infectious Disease"/>
            <person name="Wu L."/>
            <person name="Ma J."/>
        </authorList>
    </citation>
    <scope>NUCLEOTIDE SEQUENCE [LARGE SCALE GENOMIC DNA]</scope>
    <source>
        <strain evidence="15">JCM 18054</strain>
    </source>
</reference>
<dbReference type="SUPFAM" id="SSF55785">
    <property type="entry name" value="PYP-like sensor domain (PAS domain)"/>
    <property type="match status" value="1"/>
</dbReference>
<dbReference type="SMART" id="SM00331">
    <property type="entry name" value="PP2C_SIG"/>
    <property type="match status" value="1"/>
</dbReference>
<feature type="domain" description="Histidine kinase" evidence="10">
    <location>
        <begin position="320"/>
        <end position="535"/>
    </location>
</feature>
<dbReference type="InterPro" id="IPR005467">
    <property type="entry name" value="His_kinase_dom"/>
</dbReference>
<dbReference type="CDD" id="cd00082">
    <property type="entry name" value="HisKA"/>
    <property type="match status" value="1"/>
</dbReference>
<dbReference type="Pfam" id="PF13185">
    <property type="entry name" value="GAF_2"/>
    <property type="match status" value="1"/>
</dbReference>
<dbReference type="EC" id="2.7.13.3" evidence="3"/>
<dbReference type="InterPro" id="IPR000700">
    <property type="entry name" value="PAS-assoc_C"/>
</dbReference>
<dbReference type="Gene3D" id="3.30.450.20">
    <property type="entry name" value="PAS domain"/>
    <property type="match status" value="2"/>
</dbReference>
<dbReference type="SUPFAM" id="SSF55874">
    <property type="entry name" value="ATPase domain of HSP90 chaperone/DNA topoisomerase II/histidine kinase"/>
    <property type="match status" value="2"/>
</dbReference>
<evidence type="ECO:0000256" key="8">
    <source>
        <dbReference type="PROSITE-ProRule" id="PRU00169"/>
    </source>
</evidence>
<dbReference type="SUPFAM" id="SSF52172">
    <property type="entry name" value="CheY-like"/>
    <property type="match status" value="1"/>
</dbReference>
<accession>A0ABP8VBV9</accession>
<keyword evidence="4 8" id="KW-0597">Phosphoprotein</keyword>
<dbReference type="InterPro" id="IPR001789">
    <property type="entry name" value="Sig_transdc_resp-reg_receiver"/>
</dbReference>
<dbReference type="SMART" id="SM00448">
    <property type="entry name" value="REC"/>
    <property type="match status" value="1"/>
</dbReference>
<dbReference type="CDD" id="cd16922">
    <property type="entry name" value="HATPase_EvgS-ArcB-TorS-like"/>
    <property type="match status" value="1"/>
</dbReference>
<dbReference type="InterPro" id="IPR036457">
    <property type="entry name" value="PPM-type-like_dom_sf"/>
</dbReference>
<dbReference type="PROSITE" id="PS50110">
    <property type="entry name" value="RESPONSE_REGULATORY"/>
    <property type="match status" value="1"/>
</dbReference>
<feature type="domain" description="PAS" evidence="12">
    <location>
        <begin position="721"/>
        <end position="756"/>
    </location>
</feature>
<dbReference type="InterPro" id="IPR013656">
    <property type="entry name" value="PAS_4"/>
</dbReference>
<feature type="modified residue" description="4-aspartylphosphate" evidence="8">
    <location>
        <position position="638"/>
    </location>
</feature>
<dbReference type="PANTHER" id="PTHR43547">
    <property type="entry name" value="TWO-COMPONENT HISTIDINE KINASE"/>
    <property type="match status" value="1"/>
</dbReference>
<dbReference type="Gene3D" id="3.40.50.2300">
    <property type="match status" value="1"/>
</dbReference>
<dbReference type="InterPro" id="IPR036890">
    <property type="entry name" value="HATPase_C_sf"/>
</dbReference>
<sequence length="1341" mass="144790">MRDHAWESSPLGPPARWPTSLRTAVRICLTSRFPMVLWWGEELRVFYNDAYAALLGAKHPALDQPGERVWHEIWHIIGPMLRGVLDTGEATWSEDLLLPMNRHGYLEEAYFTYSYSPLHDDDGTVRGVFTAVSETTGRVIGERRLGTLRDLAARAGGARTVPEACAQVADVLSGATEDVPFAEIHLRGPDERLERAAVSPAPVRPPEGWPLAEVLEDGEARVVTDVAARFGELPSGGWARPPAEAVVLPLPGETGAGTVGVMVLAASARRRLDESYRTFLGLVAQQTAAMVNSAVAYQEQQRRAEELAALDEAKTRFFANVSHEFRTPLTLILGPANELRERLTDEGLREEVEVLHRNGLRLGRLVNNLLDFSRIEAGRMQARYEPVDLARETAELASLFRAAVEKAGLEFEVDCRPLSSPVYADRAMWEKVVLNLLSNAVKYTFDGAIRVAVREEAGEAVVTVSDTGVGIAANELPRLFERFHRIPTARARSNEGSGIGLALVRELVHLHGGTITAESEPGVGTTFTIRLRPGSAHLPGNQVVTTPQTELSPQSAEAFVQEALRWLPGETSGDREPPDEPAGQDSRHARVLIADDNADMREYLVRLLRPHYRVRAVGDGAAALAAVRADPPDLLVSDVMMPGIDGLGLLAALRADPRTAGVPVLLLSARAGQEAAIEGLAAGADDYLVKPFSARELLARVRSTVELARVRGQHARWRSALIDSLQEGFFVADEEGTVVEVNAAFGELLGYGPEGVPYPVEQPWWPDAEQDPGGHAEVRGTLERMLAEPSGSAVLPLRHRDGHRVWTAVNYNAVHDEQSRRRVVGTVRDVTAERYAVQRESALSALSQRLAGAAAEPEVVQQALEFLRAQWGARRVLAVTWRTGAAPSAVSTEDGAASWDDLPGPLRKTVEDLRALPPLHPGHATGPKTAPGVGTTVDHPDGQLAIWLEPDPARPLGEQDETLFALLCGTLAQALRRAYGSDQQRAVALALQRSVLGPAKLPAGYAVRYEPATPPLEVGGDWYDVVPLPDGRTGIVVGDCVGRGLPAAAVMGQLRSACRALLLEDGGPRHTLTALDRFADQLPGASCTTVFCGVLDPEAGTLTYSSAGHLPGILVDATGAVRCLEEAGGVPLAVGIGRPRREATAVVPPGAVLLYTDGLVERRRQSLDEGIDRAGEIAKAGRSAELEDLASRLMSELRPECGYDDDVALLLYRRPVSDYAQTFPAEPESLALMRAALREWCARSGLDPHLVQDVVVAVGEACTNSVEHAYPDSAREVGLSAKVDDGLLTVVVTDSGRWRIPPPDNHVLRGRGLDLMRALASAVTVDTSEDGTTVTLQWRTR</sequence>
<feature type="domain" description="Response regulatory" evidence="11">
    <location>
        <begin position="590"/>
        <end position="705"/>
    </location>
</feature>
<dbReference type="Gene3D" id="1.10.287.130">
    <property type="match status" value="1"/>
</dbReference>
<evidence type="ECO:0000259" key="13">
    <source>
        <dbReference type="PROSITE" id="PS50113"/>
    </source>
</evidence>
<dbReference type="InterPro" id="IPR035965">
    <property type="entry name" value="PAS-like_dom_sf"/>
</dbReference>
<dbReference type="Pfam" id="PF08448">
    <property type="entry name" value="PAS_4"/>
    <property type="match status" value="1"/>
</dbReference>
<evidence type="ECO:0000259" key="11">
    <source>
        <dbReference type="PROSITE" id="PS50110"/>
    </source>
</evidence>
<dbReference type="InterPro" id="IPR003594">
    <property type="entry name" value="HATPase_dom"/>
</dbReference>
<evidence type="ECO:0000256" key="3">
    <source>
        <dbReference type="ARBA" id="ARBA00012438"/>
    </source>
</evidence>
<dbReference type="InterPro" id="IPR000014">
    <property type="entry name" value="PAS"/>
</dbReference>
<evidence type="ECO:0000256" key="9">
    <source>
        <dbReference type="SAM" id="MobiDB-lite"/>
    </source>
</evidence>
<protein>
    <recommendedName>
        <fullName evidence="3">histidine kinase</fullName>
        <ecNumber evidence="3">2.7.13.3</ecNumber>
    </recommendedName>
</protein>
<dbReference type="InterPro" id="IPR036097">
    <property type="entry name" value="HisK_dim/P_sf"/>
</dbReference>
<evidence type="ECO:0000256" key="7">
    <source>
        <dbReference type="ARBA" id="ARBA00023012"/>
    </source>
</evidence>
<comment type="caution">
    <text evidence="14">The sequence shown here is derived from an EMBL/GenBank/DDBJ whole genome shotgun (WGS) entry which is preliminary data.</text>
</comment>
<dbReference type="Pfam" id="PF00512">
    <property type="entry name" value="HisKA"/>
    <property type="match status" value="1"/>
</dbReference>
<dbReference type="Pfam" id="PF00072">
    <property type="entry name" value="Response_reg"/>
    <property type="match status" value="1"/>
</dbReference>
<keyword evidence="5" id="KW-0808">Transferase</keyword>
<dbReference type="NCBIfam" id="TIGR00229">
    <property type="entry name" value="sensory_box"/>
    <property type="match status" value="1"/>
</dbReference>
<dbReference type="PROSITE" id="PS50112">
    <property type="entry name" value="PAS"/>
    <property type="match status" value="1"/>
</dbReference>
<feature type="domain" description="PAC" evidence="13">
    <location>
        <begin position="791"/>
        <end position="842"/>
    </location>
</feature>
<dbReference type="InterPro" id="IPR001932">
    <property type="entry name" value="PPM-type_phosphatase-like_dom"/>
</dbReference>
<name>A0ABP8VBV9_9PSEU</name>
<evidence type="ECO:0000313" key="15">
    <source>
        <dbReference type="Proteomes" id="UP001500192"/>
    </source>
</evidence>
<evidence type="ECO:0000259" key="10">
    <source>
        <dbReference type="PROSITE" id="PS50109"/>
    </source>
</evidence>
<dbReference type="Pfam" id="PF13581">
    <property type="entry name" value="HATPase_c_2"/>
    <property type="match status" value="1"/>
</dbReference>
<evidence type="ECO:0000256" key="1">
    <source>
        <dbReference type="ARBA" id="ARBA00000085"/>
    </source>
</evidence>
<dbReference type="SUPFAM" id="SSF47384">
    <property type="entry name" value="Homodimeric domain of signal transducing histidine kinase"/>
    <property type="match status" value="1"/>
</dbReference>
<dbReference type="PANTHER" id="PTHR43547:SF2">
    <property type="entry name" value="HYBRID SIGNAL TRANSDUCTION HISTIDINE KINASE C"/>
    <property type="match status" value="1"/>
</dbReference>
<proteinExistence type="predicted"/>
<dbReference type="InterPro" id="IPR003018">
    <property type="entry name" value="GAF"/>
</dbReference>
<comment type="subcellular location">
    <subcellularLocation>
        <location evidence="2">Cell membrane</location>
    </subcellularLocation>
</comment>
<dbReference type="InterPro" id="IPR029016">
    <property type="entry name" value="GAF-like_dom_sf"/>
</dbReference>
<dbReference type="Proteomes" id="UP001500192">
    <property type="component" value="Unassembled WGS sequence"/>
</dbReference>
<dbReference type="Pfam" id="PF07228">
    <property type="entry name" value="SpoIIE"/>
    <property type="match status" value="1"/>
</dbReference>
<dbReference type="InterPro" id="IPR004358">
    <property type="entry name" value="Sig_transdc_His_kin-like_C"/>
</dbReference>
<dbReference type="SMART" id="SM00388">
    <property type="entry name" value="HisKA"/>
    <property type="match status" value="1"/>
</dbReference>
<dbReference type="PRINTS" id="PR00344">
    <property type="entry name" value="BCTRLSENSOR"/>
</dbReference>